<proteinExistence type="predicted"/>
<accession>A0A8H6XAY9</accession>
<dbReference type="AlphaFoldDB" id="A0A8H6XAY9"/>
<reference evidence="1" key="1">
    <citation type="submission" date="2020-05" db="EMBL/GenBank/DDBJ databases">
        <title>Mycena genomes resolve the evolution of fungal bioluminescence.</title>
        <authorList>
            <person name="Tsai I.J."/>
        </authorList>
    </citation>
    <scope>NUCLEOTIDE SEQUENCE</scope>
    <source>
        <strain evidence="1">160909Yilan</strain>
    </source>
</reference>
<comment type="caution">
    <text evidence="1">The sequence shown here is derived from an EMBL/GenBank/DDBJ whole genome shotgun (WGS) entry which is preliminary data.</text>
</comment>
<evidence type="ECO:0000313" key="2">
    <source>
        <dbReference type="Proteomes" id="UP000623467"/>
    </source>
</evidence>
<name>A0A8H6XAY9_9AGAR</name>
<keyword evidence="2" id="KW-1185">Reference proteome</keyword>
<protein>
    <submittedName>
        <fullName evidence="1">Uncharacterized protein</fullName>
    </submittedName>
</protein>
<organism evidence="1 2">
    <name type="scientific">Mycena sanguinolenta</name>
    <dbReference type="NCBI Taxonomy" id="230812"/>
    <lineage>
        <taxon>Eukaryota</taxon>
        <taxon>Fungi</taxon>
        <taxon>Dikarya</taxon>
        <taxon>Basidiomycota</taxon>
        <taxon>Agaricomycotina</taxon>
        <taxon>Agaricomycetes</taxon>
        <taxon>Agaricomycetidae</taxon>
        <taxon>Agaricales</taxon>
        <taxon>Marasmiineae</taxon>
        <taxon>Mycenaceae</taxon>
        <taxon>Mycena</taxon>
    </lineage>
</organism>
<evidence type="ECO:0000313" key="1">
    <source>
        <dbReference type="EMBL" id="KAF7337190.1"/>
    </source>
</evidence>
<dbReference type="Proteomes" id="UP000623467">
    <property type="component" value="Unassembled WGS sequence"/>
</dbReference>
<sequence>MEPQAESDPEFSFVSMNNAEWDSYAGGFWPKATPSFLSTLATMDLQAESDPEFSAVSTNSTEWASYAGAFWLQANPVFPSTLTTMDFQAESEPEFSLVSTNNVERDSYNSALLPQSLVLCRRITLNGTPLHAAMLAPSGPKPVLSLLPPPPQCTPQAESNPEFSAVSTNNAEQAFYACDLWPQASGAFAHSVINHYHITGASKCMRKIPIVYLIAAQEALVVMVETLETRGLVVVEALGMVPL</sequence>
<gene>
    <name evidence="1" type="ORF">MSAN_02271200</name>
</gene>
<dbReference type="EMBL" id="JACAZH010000035">
    <property type="protein sequence ID" value="KAF7337190.1"/>
    <property type="molecule type" value="Genomic_DNA"/>
</dbReference>